<sequence length="183" mass="18624">MPDAIIGQVAGAAVGGLLGGGDSGGGAGTTTATKEPWAEAAPWIKSNLATGQALQSQYAANPFNQQQLAALGNMGNQTSYMNTLIPDLLGQISGQQTGFNRDNPSARPASYNFGTTGNQSGNSGLLAMLAQRQQTAPMTTTAGLGYAIPQATMAMEQPVKAPATGPQYQVTDPFAAFNSDGGR</sequence>
<evidence type="ECO:0000313" key="3">
    <source>
        <dbReference type="Proteomes" id="UP000186609"/>
    </source>
</evidence>
<dbReference type="Proteomes" id="UP000186609">
    <property type="component" value="Chromosome"/>
</dbReference>
<evidence type="ECO:0000256" key="1">
    <source>
        <dbReference type="SAM" id="MobiDB-lite"/>
    </source>
</evidence>
<dbReference type="OrthoDB" id="8859506at2"/>
<name>A0A1P8JV65_9BURK</name>
<accession>A0A1P8JV65</accession>
<dbReference type="STRING" id="1842727.RD110_11025"/>
<gene>
    <name evidence="2" type="ORF">RD110_11025</name>
</gene>
<keyword evidence="3" id="KW-1185">Reference proteome</keyword>
<dbReference type="EMBL" id="CP019236">
    <property type="protein sequence ID" value="APW37659.1"/>
    <property type="molecule type" value="Genomic_DNA"/>
</dbReference>
<organism evidence="2 3">
    <name type="scientific">Rhodoferax koreensis</name>
    <dbReference type="NCBI Taxonomy" id="1842727"/>
    <lineage>
        <taxon>Bacteria</taxon>
        <taxon>Pseudomonadati</taxon>
        <taxon>Pseudomonadota</taxon>
        <taxon>Betaproteobacteria</taxon>
        <taxon>Burkholderiales</taxon>
        <taxon>Comamonadaceae</taxon>
        <taxon>Rhodoferax</taxon>
    </lineage>
</organism>
<protein>
    <submittedName>
        <fullName evidence="2">Uncharacterized protein</fullName>
    </submittedName>
</protein>
<proteinExistence type="predicted"/>
<feature type="region of interest" description="Disordered" evidence="1">
    <location>
        <begin position="162"/>
        <end position="183"/>
    </location>
</feature>
<reference evidence="2 3" key="1">
    <citation type="submission" date="2017-01" db="EMBL/GenBank/DDBJ databases">
        <authorList>
            <person name="Mah S.A."/>
            <person name="Swanson W.J."/>
            <person name="Moy G.W."/>
            <person name="Vacquier V.D."/>
        </authorList>
    </citation>
    <scope>NUCLEOTIDE SEQUENCE [LARGE SCALE GENOMIC DNA]</scope>
    <source>
        <strain evidence="2 3">DCY110</strain>
    </source>
</reference>
<evidence type="ECO:0000313" key="2">
    <source>
        <dbReference type="EMBL" id="APW37659.1"/>
    </source>
</evidence>
<dbReference type="KEGG" id="rhy:RD110_11025"/>
<dbReference type="AlphaFoldDB" id="A0A1P8JV65"/>
<dbReference type="RefSeq" id="WP_076199403.1">
    <property type="nucleotide sequence ID" value="NZ_CP019236.1"/>
</dbReference>